<comment type="caution">
    <text evidence="2">The sequence shown here is derived from an EMBL/GenBank/DDBJ whole genome shotgun (WGS) entry which is preliminary data.</text>
</comment>
<dbReference type="Gene3D" id="3.20.20.100">
    <property type="entry name" value="NADP-dependent oxidoreductase domain"/>
    <property type="match status" value="1"/>
</dbReference>
<dbReference type="OrthoDB" id="37537at2759"/>
<dbReference type="OMA" id="NSGMCHP"/>
<dbReference type="SUPFAM" id="SSF51430">
    <property type="entry name" value="NAD(P)-linked oxidoreductase"/>
    <property type="match status" value="1"/>
</dbReference>
<dbReference type="AlphaFoldDB" id="A0A1C7M4H4"/>
<name>A0A1C7M4H4_GRIFR</name>
<sequence>MVNTIRLGGTASNVVVSKVAHGLMMMTWRPVPVPDEEAFEAIKSGVDSLPEGVKMVLNSAEFYGNGFSTANLELLARFYEKYPEYADKTFLSVKVRPSHTTRTPALKPPKGGWDKDAGHINCS</sequence>
<proteinExistence type="predicted"/>
<dbReference type="EMBL" id="LUGG01000010">
    <property type="protein sequence ID" value="OBZ71883.1"/>
    <property type="molecule type" value="Genomic_DNA"/>
</dbReference>
<keyword evidence="3" id="KW-1185">Reference proteome</keyword>
<organism evidence="2 3">
    <name type="scientific">Grifola frondosa</name>
    <name type="common">Maitake</name>
    <name type="synonym">Polyporus frondosus</name>
    <dbReference type="NCBI Taxonomy" id="5627"/>
    <lineage>
        <taxon>Eukaryota</taxon>
        <taxon>Fungi</taxon>
        <taxon>Dikarya</taxon>
        <taxon>Basidiomycota</taxon>
        <taxon>Agaricomycotina</taxon>
        <taxon>Agaricomycetes</taxon>
        <taxon>Polyporales</taxon>
        <taxon>Grifolaceae</taxon>
        <taxon>Grifola</taxon>
    </lineage>
</organism>
<protein>
    <submittedName>
        <fullName evidence="2">Pyridoxal reductase</fullName>
    </submittedName>
</protein>
<accession>A0A1C7M4H4</accession>
<evidence type="ECO:0000313" key="3">
    <source>
        <dbReference type="Proteomes" id="UP000092993"/>
    </source>
</evidence>
<feature type="region of interest" description="Disordered" evidence="1">
    <location>
        <begin position="97"/>
        <end position="123"/>
    </location>
</feature>
<gene>
    <name evidence="2" type="primary">plr1_3</name>
    <name evidence="2" type="ORF">A0H81_08169</name>
</gene>
<evidence type="ECO:0000313" key="2">
    <source>
        <dbReference type="EMBL" id="OBZ71883.1"/>
    </source>
</evidence>
<evidence type="ECO:0000256" key="1">
    <source>
        <dbReference type="SAM" id="MobiDB-lite"/>
    </source>
</evidence>
<dbReference type="InterPro" id="IPR036812">
    <property type="entry name" value="NAD(P)_OxRdtase_dom_sf"/>
</dbReference>
<feature type="compositionally biased region" description="Basic and acidic residues" evidence="1">
    <location>
        <begin position="112"/>
        <end position="123"/>
    </location>
</feature>
<dbReference type="STRING" id="5627.A0A1C7M4H4"/>
<reference evidence="2 3" key="1">
    <citation type="submission" date="2016-03" db="EMBL/GenBank/DDBJ databases">
        <title>Whole genome sequencing of Grifola frondosa 9006-11.</title>
        <authorList>
            <person name="Min B."/>
            <person name="Park H."/>
            <person name="Kim J.-G."/>
            <person name="Cho H."/>
            <person name="Oh Y.-L."/>
            <person name="Kong W.-S."/>
            <person name="Choi I.-G."/>
        </authorList>
    </citation>
    <scope>NUCLEOTIDE SEQUENCE [LARGE SCALE GENOMIC DNA]</scope>
    <source>
        <strain evidence="2 3">9006-11</strain>
    </source>
</reference>
<dbReference type="Proteomes" id="UP000092993">
    <property type="component" value="Unassembled WGS sequence"/>
</dbReference>